<keyword evidence="2" id="KW-1185">Reference proteome</keyword>
<accession>A0A812ISL3</accession>
<name>A0A812ISL3_SYMPI</name>
<sequence>DMIDHRLSPEDRGAKEKVPPCLLQYEDPKYAMDIGDRPAHRMDCITTPRPVQGYFRCGVCAQCNQCCKCLVKRNGQQKKEYFRMPTCE</sequence>
<reference evidence="1" key="1">
    <citation type="submission" date="2021-02" db="EMBL/GenBank/DDBJ databases">
        <authorList>
            <person name="Dougan E. K."/>
            <person name="Rhodes N."/>
            <person name="Thang M."/>
            <person name="Chan C."/>
        </authorList>
    </citation>
    <scope>NUCLEOTIDE SEQUENCE</scope>
</reference>
<feature type="non-terminal residue" evidence="1">
    <location>
        <position position="1"/>
    </location>
</feature>
<evidence type="ECO:0000313" key="2">
    <source>
        <dbReference type="Proteomes" id="UP000649617"/>
    </source>
</evidence>
<evidence type="ECO:0000313" key="1">
    <source>
        <dbReference type="EMBL" id="CAE7154930.1"/>
    </source>
</evidence>
<proteinExistence type="predicted"/>
<organism evidence="1 2">
    <name type="scientific">Symbiodinium pilosum</name>
    <name type="common">Dinoflagellate</name>
    <dbReference type="NCBI Taxonomy" id="2952"/>
    <lineage>
        <taxon>Eukaryota</taxon>
        <taxon>Sar</taxon>
        <taxon>Alveolata</taxon>
        <taxon>Dinophyceae</taxon>
        <taxon>Suessiales</taxon>
        <taxon>Symbiodiniaceae</taxon>
        <taxon>Symbiodinium</taxon>
    </lineage>
</organism>
<dbReference type="Proteomes" id="UP000649617">
    <property type="component" value="Unassembled WGS sequence"/>
</dbReference>
<gene>
    <name evidence="1" type="primary">ALDH3A2</name>
    <name evidence="1" type="ORF">SPIL2461_LOCUS312</name>
</gene>
<protein>
    <submittedName>
        <fullName evidence="1">ALDH3A2 protein</fullName>
    </submittedName>
</protein>
<comment type="caution">
    <text evidence="1">The sequence shown here is derived from an EMBL/GenBank/DDBJ whole genome shotgun (WGS) entry which is preliminary data.</text>
</comment>
<dbReference type="AlphaFoldDB" id="A0A812ISL3"/>
<dbReference type="OrthoDB" id="4062651at2759"/>
<dbReference type="EMBL" id="CAJNIZ010000162">
    <property type="protein sequence ID" value="CAE7154930.1"/>
    <property type="molecule type" value="Genomic_DNA"/>
</dbReference>